<name>A0ABU5ETX9_9BACT</name>
<gene>
    <name evidence="2" type="ORF">R5W23_005925</name>
</gene>
<feature type="transmembrane region" description="Helical" evidence="1">
    <location>
        <begin position="85"/>
        <end position="109"/>
    </location>
</feature>
<sequence length="152" mass="16020">MTTDSPRTVPPARAGTWFQYAAPLSWSAQVLVAVILAQTLYFKFTYAPETRHIFGPLGGRPAATLVGLMELVCVVLILIPRTAAVGAVLALGLMGGALMTHLTMIGIAVKNPDTGESDGGLLFGLALVVSLCALVVLAFRWRDLPFVGRAAV</sequence>
<evidence type="ECO:0000313" key="2">
    <source>
        <dbReference type="EMBL" id="MDY3558768.1"/>
    </source>
</evidence>
<dbReference type="Proteomes" id="UP001272242">
    <property type="component" value="Unassembled WGS sequence"/>
</dbReference>
<keyword evidence="1" id="KW-0812">Transmembrane</keyword>
<comment type="caution">
    <text evidence="2">The sequence shown here is derived from an EMBL/GenBank/DDBJ whole genome shotgun (WGS) entry which is preliminary data.</text>
</comment>
<keyword evidence="1" id="KW-1133">Transmembrane helix</keyword>
<evidence type="ECO:0000256" key="1">
    <source>
        <dbReference type="SAM" id="Phobius"/>
    </source>
</evidence>
<feature type="transmembrane region" description="Helical" evidence="1">
    <location>
        <begin position="121"/>
        <end position="141"/>
    </location>
</feature>
<proteinExistence type="predicted"/>
<organism evidence="2 3">
    <name type="scientific">Gemmata algarum</name>
    <dbReference type="NCBI Taxonomy" id="2975278"/>
    <lineage>
        <taxon>Bacteria</taxon>
        <taxon>Pseudomonadati</taxon>
        <taxon>Planctomycetota</taxon>
        <taxon>Planctomycetia</taxon>
        <taxon>Gemmatales</taxon>
        <taxon>Gemmataceae</taxon>
        <taxon>Gemmata</taxon>
    </lineage>
</organism>
<feature type="transmembrane region" description="Helical" evidence="1">
    <location>
        <begin position="20"/>
        <end position="42"/>
    </location>
</feature>
<keyword evidence="3" id="KW-1185">Reference proteome</keyword>
<dbReference type="EMBL" id="JAXBLV010000056">
    <property type="protein sequence ID" value="MDY3558768.1"/>
    <property type="molecule type" value="Genomic_DNA"/>
</dbReference>
<evidence type="ECO:0000313" key="3">
    <source>
        <dbReference type="Proteomes" id="UP001272242"/>
    </source>
</evidence>
<accession>A0ABU5ETX9</accession>
<reference evidence="3" key="1">
    <citation type="journal article" date="2023" name="Mar. Drugs">
        <title>Gemmata algarum, a Novel Planctomycete Isolated from an Algal Mat, Displays Antimicrobial Activity.</title>
        <authorList>
            <person name="Kumar G."/>
            <person name="Kallscheuer N."/>
            <person name="Kashif M."/>
            <person name="Ahamad S."/>
            <person name="Jagadeeshwari U."/>
            <person name="Pannikurungottu S."/>
            <person name="Haufschild T."/>
            <person name="Kabuu M."/>
            <person name="Sasikala C."/>
            <person name="Jogler C."/>
            <person name="Ramana C."/>
        </authorList>
    </citation>
    <scope>NUCLEOTIDE SEQUENCE [LARGE SCALE GENOMIC DNA]</scope>
    <source>
        <strain evidence="3">JC673</strain>
    </source>
</reference>
<keyword evidence="1" id="KW-0472">Membrane</keyword>
<feature type="transmembrane region" description="Helical" evidence="1">
    <location>
        <begin position="62"/>
        <end position="79"/>
    </location>
</feature>
<evidence type="ECO:0008006" key="4">
    <source>
        <dbReference type="Google" id="ProtNLM"/>
    </source>
</evidence>
<protein>
    <recommendedName>
        <fullName evidence="4">DoxX family protein</fullName>
    </recommendedName>
</protein>
<dbReference type="RefSeq" id="WP_320685648.1">
    <property type="nucleotide sequence ID" value="NZ_JAXBLV010000056.1"/>
</dbReference>